<proteinExistence type="predicted"/>
<dbReference type="EMBL" id="JADGMS010000009">
    <property type="protein sequence ID" value="KAF9675849.1"/>
    <property type="molecule type" value="Genomic_DNA"/>
</dbReference>
<gene>
    <name evidence="1" type="ORF">SADUNF_Sadunf09G0076000</name>
</gene>
<name>A0A835JVM7_9ROSI</name>
<organism evidence="1 2">
    <name type="scientific">Salix dunnii</name>
    <dbReference type="NCBI Taxonomy" id="1413687"/>
    <lineage>
        <taxon>Eukaryota</taxon>
        <taxon>Viridiplantae</taxon>
        <taxon>Streptophyta</taxon>
        <taxon>Embryophyta</taxon>
        <taxon>Tracheophyta</taxon>
        <taxon>Spermatophyta</taxon>
        <taxon>Magnoliopsida</taxon>
        <taxon>eudicotyledons</taxon>
        <taxon>Gunneridae</taxon>
        <taxon>Pentapetalae</taxon>
        <taxon>rosids</taxon>
        <taxon>fabids</taxon>
        <taxon>Malpighiales</taxon>
        <taxon>Salicaceae</taxon>
        <taxon>Saliceae</taxon>
        <taxon>Salix</taxon>
    </lineage>
</organism>
<sequence>MTTSRSAWRYSLCVGAQILTRESLKASFGDAFKPSMIGVIAPGLSIHNLVGMPDVDMEDHCCIQSEELWPRLKEQINWHVHRHSALFNCTVQSIEAERM</sequence>
<accession>A0A835JVM7</accession>
<comment type="caution">
    <text evidence="1">The sequence shown here is derived from an EMBL/GenBank/DDBJ whole genome shotgun (WGS) entry which is preliminary data.</text>
</comment>
<protein>
    <submittedName>
        <fullName evidence="1">Uncharacterized protein</fullName>
    </submittedName>
</protein>
<evidence type="ECO:0000313" key="2">
    <source>
        <dbReference type="Proteomes" id="UP000657918"/>
    </source>
</evidence>
<dbReference type="AlphaFoldDB" id="A0A835JVM7"/>
<reference evidence="1 2" key="1">
    <citation type="submission" date="2020-10" db="EMBL/GenBank/DDBJ databases">
        <title>Plant Genome Project.</title>
        <authorList>
            <person name="Zhang R.-G."/>
        </authorList>
    </citation>
    <scope>NUCLEOTIDE SEQUENCE [LARGE SCALE GENOMIC DNA]</scope>
    <source>
        <strain evidence="1">FAFU-HL-1</strain>
        <tissue evidence="1">Leaf</tissue>
    </source>
</reference>
<keyword evidence="2" id="KW-1185">Reference proteome</keyword>
<evidence type="ECO:0000313" key="1">
    <source>
        <dbReference type="EMBL" id="KAF9675849.1"/>
    </source>
</evidence>
<dbReference type="Proteomes" id="UP000657918">
    <property type="component" value="Unassembled WGS sequence"/>
</dbReference>